<evidence type="ECO:0000256" key="1">
    <source>
        <dbReference type="ARBA" id="ARBA00004141"/>
    </source>
</evidence>
<sequence length="353" mass="38654">MRYHFLITALLTSILLLTKESVCAFSRLDQKAVIATQQENIIQHFQGGSTNCQTDASFENILDDSDSTTSDKEYKNAVFRTVLTISAASIFGLTLTATRGVTSGYEFFAGYLIEQSLSIDNLFVFIMLFDYFNIPDHLQNRVLSWGIWGAIILRGMMISVGVAALQKFRSVILVFAGILIASSVNLLLEGNTDGTDIDHDNNMIMKLTKIIFPNTSDELHGEDFFTTCDTTGKKIATPLFLCLVCVELSDFVFAVDSIPAVLGVSKDPLIVYASNVFAILALRSLYTVVAKAVSSFHYLKSAVALVLLFVGSKMVGEYFHFELGIGVSLSIICTCLGGGILASIFESKNKDKN</sequence>
<gene>
    <name evidence="7" type="ORF">CTEN210_09213</name>
</gene>
<evidence type="ECO:0000256" key="6">
    <source>
        <dbReference type="SAM" id="SignalP"/>
    </source>
</evidence>
<dbReference type="Pfam" id="PF03741">
    <property type="entry name" value="TerC"/>
    <property type="match status" value="1"/>
</dbReference>
<proteinExistence type="predicted"/>
<dbReference type="Proteomes" id="UP001054902">
    <property type="component" value="Unassembled WGS sequence"/>
</dbReference>
<dbReference type="GO" id="GO:0016020">
    <property type="term" value="C:membrane"/>
    <property type="evidence" value="ECO:0007669"/>
    <property type="project" value="UniProtKB-SubCell"/>
</dbReference>
<protein>
    <recommendedName>
        <fullName evidence="9">Integral membrane protein TerC</fullName>
    </recommendedName>
</protein>
<keyword evidence="8" id="KW-1185">Reference proteome</keyword>
<dbReference type="PANTHER" id="PTHR30238">
    <property type="entry name" value="MEMBRANE BOUND PREDICTED REDOX MODULATOR"/>
    <property type="match status" value="1"/>
</dbReference>
<evidence type="ECO:0000313" key="8">
    <source>
        <dbReference type="Proteomes" id="UP001054902"/>
    </source>
</evidence>
<feature type="transmembrane region" description="Helical" evidence="5">
    <location>
        <begin position="77"/>
        <end position="96"/>
    </location>
</feature>
<feature type="chain" id="PRO_5042111197" description="Integral membrane protein TerC" evidence="6">
    <location>
        <begin position="25"/>
        <end position="353"/>
    </location>
</feature>
<evidence type="ECO:0000256" key="3">
    <source>
        <dbReference type="ARBA" id="ARBA00022989"/>
    </source>
</evidence>
<feature type="transmembrane region" description="Helical" evidence="5">
    <location>
        <begin position="108"/>
        <end position="133"/>
    </location>
</feature>
<keyword evidence="6" id="KW-0732">Signal</keyword>
<dbReference type="EMBL" id="BLLK01000046">
    <property type="protein sequence ID" value="GFH52737.1"/>
    <property type="molecule type" value="Genomic_DNA"/>
</dbReference>
<dbReference type="InterPro" id="IPR022369">
    <property type="entry name" value="Integral_membrane_TerC_rswitch"/>
</dbReference>
<dbReference type="AlphaFoldDB" id="A0AAD3CV05"/>
<evidence type="ECO:0000256" key="4">
    <source>
        <dbReference type="ARBA" id="ARBA00023136"/>
    </source>
</evidence>
<evidence type="ECO:0008006" key="9">
    <source>
        <dbReference type="Google" id="ProtNLM"/>
    </source>
</evidence>
<evidence type="ECO:0000256" key="2">
    <source>
        <dbReference type="ARBA" id="ARBA00022692"/>
    </source>
</evidence>
<feature type="transmembrane region" description="Helical" evidence="5">
    <location>
        <begin position="325"/>
        <end position="345"/>
    </location>
</feature>
<organism evidence="7 8">
    <name type="scientific">Chaetoceros tenuissimus</name>
    <dbReference type="NCBI Taxonomy" id="426638"/>
    <lineage>
        <taxon>Eukaryota</taxon>
        <taxon>Sar</taxon>
        <taxon>Stramenopiles</taxon>
        <taxon>Ochrophyta</taxon>
        <taxon>Bacillariophyta</taxon>
        <taxon>Coscinodiscophyceae</taxon>
        <taxon>Chaetocerotophycidae</taxon>
        <taxon>Chaetocerotales</taxon>
        <taxon>Chaetocerotaceae</taxon>
        <taxon>Chaetoceros</taxon>
    </lineage>
</organism>
<feature type="transmembrane region" description="Helical" evidence="5">
    <location>
        <begin position="171"/>
        <end position="188"/>
    </location>
</feature>
<keyword evidence="4 5" id="KW-0472">Membrane</keyword>
<feature type="signal peptide" evidence="6">
    <location>
        <begin position="1"/>
        <end position="24"/>
    </location>
</feature>
<dbReference type="InterPro" id="IPR005496">
    <property type="entry name" value="Integral_membrane_TerC"/>
</dbReference>
<dbReference type="PANTHER" id="PTHR30238:SF0">
    <property type="entry name" value="THYLAKOID MEMBRANE PROTEIN TERC, CHLOROPLASTIC"/>
    <property type="match status" value="1"/>
</dbReference>
<dbReference type="NCBIfam" id="TIGR03718">
    <property type="entry name" value="R_switched_Alx"/>
    <property type="match status" value="1"/>
</dbReference>
<keyword evidence="3 5" id="KW-1133">Transmembrane helix</keyword>
<reference evidence="7 8" key="1">
    <citation type="journal article" date="2021" name="Sci. Rep.">
        <title>The genome of the diatom Chaetoceros tenuissimus carries an ancient integrated fragment of an extant virus.</title>
        <authorList>
            <person name="Hongo Y."/>
            <person name="Kimura K."/>
            <person name="Takaki Y."/>
            <person name="Yoshida Y."/>
            <person name="Baba S."/>
            <person name="Kobayashi G."/>
            <person name="Nagasaki K."/>
            <person name="Hano T."/>
            <person name="Tomaru Y."/>
        </authorList>
    </citation>
    <scope>NUCLEOTIDE SEQUENCE [LARGE SCALE GENOMIC DNA]</scope>
    <source>
        <strain evidence="7 8">NIES-3715</strain>
    </source>
</reference>
<feature type="transmembrane region" description="Helical" evidence="5">
    <location>
        <begin position="269"/>
        <end position="286"/>
    </location>
</feature>
<evidence type="ECO:0000256" key="5">
    <source>
        <dbReference type="SAM" id="Phobius"/>
    </source>
</evidence>
<feature type="transmembrane region" description="Helical" evidence="5">
    <location>
        <begin position="298"/>
        <end position="319"/>
    </location>
</feature>
<keyword evidence="2 5" id="KW-0812">Transmembrane</keyword>
<name>A0AAD3CV05_9STRA</name>
<comment type="caution">
    <text evidence="7">The sequence shown here is derived from an EMBL/GenBank/DDBJ whole genome shotgun (WGS) entry which is preliminary data.</text>
</comment>
<feature type="transmembrane region" description="Helical" evidence="5">
    <location>
        <begin position="145"/>
        <end position="164"/>
    </location>
</feature>
<evidence type="ECO:0000313" key="7">
    <source>
        <dbReference type="EMBL" id="GFH52737.1"/>
    </source>
</evidence>
<comment type="subcellular location">
    <subcellularLocation>
        <location evidence="1">Membrane</location>
        <topology evidence="1">Multi-pass membrane protein</topology>
    </subcellularLocation>
</comment>
<accession>A0AAD3CV05</accession>